<proteinExistence type="predicted"/>
<dbReference type="SUPFAM" id="SSF88723">
    <property type="entry name" value="PIN domain-like"/>
    <property type="match status" value="1"/>
</dbReference>
<name>B8IVU1_METNO</name>
<sequence length="144" mass="16362">MASKVFVDANVLWSPQQRNLLLQLAYQDLFAIHWTDTVIGEWLRNLDLGQRTKCETRTLPLMRRHFPRAWLPTMPATPFGTTDPKDRHVAAGAVHITPSILLTWNVGDFDDAALRSLGVEVQTPDRFLRRLLDGSPAAVLEFTR</sequence>
<evidence type="ECO:0000313" key="2">
    <source>
        <dbReference type="Proteomes" id="UP000008207"/>
    </source>
</evidence>
<evidence type="ECO:0000313" key="1">
    <source>
        <dbReference type="EMBL" id="ACL62531.1"/>
    </source>
</evidence>
<dbReference type="KEGG" id="mno:Mnod_8411"/>
<keyword evidence="1" id="KW-0614">Plasmid</keyword>
<dbReference type="InterPro" id="IPR029060">
    <property type="entry name" value="PIN-like_dom_sf"/>
</dbReference>
<geneLocation type="plasmid" evidence="1 2">
    <name>pMNOD01</name>
</geneLocation>
<dbReference type="Proteomes" id="UP000008207">
    <property type="component" value="Plasmid pMNOD01"/>
</dbReference>
<dbReference type="OrthoDB" id="211933at2"/>
<protein>
    <recommendedName>
        <fullName evidence="3">PIN domain-containing protein</fullName>
    </recommendedName>
</protein>
<dbReference type="EMBL" id="CP001350">
    <property type="protein sequence ID" value="ACL62531.1"/>
    <property type="molecule type" value="Genomic_DNA"/>
</dbReference>
<evidence type="ECO:0008006" key="3">
    <source>
        <dbReference type="Google" id="ProtNLM"/>
    </source>
</evidence>
<gene>
    <name evidence="1" type="ordered locus">Mnod_8411</name>
</gene>
<organism evidence="1 2">
    <name type="scientific">Methylobacterium nodulans (strain LMG 21967 / CNCM I-2342 / ORS 2060)</name>
    <dbReference type="NCBI Taxonomy" id="460265"/>
    <lineage>
        <taxon>Bacteria</taxon>
        <taxon>Pseudomonadati</taxon>
        <taxon>Pseudomonadota</taxon>
        <taxon>Alphaproteobacteria</taxon>
        <taxon>Hyphomicrobiales</taxon>
        <taxon>Methylobacteriaceae</taxon>
        <taxon>Methylobacterium</taxon>
    </lineage>
</organism>
<dbReference type="RefSeq" id="WP_015934075.1">
    <property type="nucleotide sequence ID" value="NC_011892.1"/>
</dbReference>
<reference evidence="2" key="1">
    <citation type="submission" date="2009-01" db="EMBL/GenBank/DDBJ databases">
        <title>Complete sequence of plasmid 1 of Methylobacterium nodulans ORS 2060.</title>
        <authorList>
            <consortium name="US DOE Joint Genome Institute"/>
            <person name="Lucas S."/>
            <person name="Copeland A."/>
            <person name="Lapidus A."/>
            <person name="Glavina del Rio T."/>
            <person name="Dalin E."/>
            <person name="Tice H."/>
            <person name="Bruce D."/>
            <person name="Goodwin L."/>
            <person name="Pitluck S."/>
            <person name="Sims D."/>
            <person name="Brettin T."/>
            <person name="Detter J.C."/>
            <person name="Han C."/>
            <person name="Larimer F."/>
            <person name="Land M."/>
            <person name="Hauser L."/>
            <person name="Kyrpides N."/>
            <person name="Ivanova N."/>
            <person name="Marx C.J."/>
            <person name="Richardson P."/>
        </authorList>
    </citation>
    <scope>NUCLEOTIDE SEQUENCE [LARGE SCALE GENOMIC DNA]</scope>
    <source>
        <strain evidence="2">LMG 21967 / CNCM I-2342 / ORS 2060</strain>
        <plasmid evidence="2">Plasmid pMNOD01</plasmid>
    </source>
</reference>
<keyword evidence="2" id="KW-1185">Reference proteome</keyword>
<dbReference type="AlphaFoldDB" id="B8IVU1"/>
<dbReference type="HOGENOM" id="CLU_096418_0_1_5"/>
<accession>B8IVU1</accession>